<protein>
    <submittedName>
        <fullName evidence="6">Uncharacterized protein</fullName>
    </submittedName>
</protein>
<gene>
    <name evidence="6" type="ORF">CLAFUR5_10627</name>
</gene>
<feature type="transmembrane region" description="Helical" evidence="5">
    <location>
        <begin position="152"/>
        <end position="169"/>
    </location>
</feature>
<evidence type="ECO:0000256" key="5">
    <source>
        <dbReference type="SAM" id="Phobius"/>
    </source>
</evidence>
<organism evidence="6 7">
    <name type="scientific">Passalora fulva</name>
    <name type="common">Tomato leaf mold</name>
    <name type="synonym">Cladosporium fulvum</name>
    <dbReference type="NCBI Taxonomy" id="5499"/>
    <lineage>
        <taxon>Eukaryota</taxon>
        <taxon>Fungi</taxon>
        <taxon>Dikarya</taxon>
        <taxon>Ascomycota</taxon>
        <taxon>Pezizomycotina</taxon>
        <taxon>Dothideomycetes</taxon>
        <taxon>Dothideomycetidae</taxon>
        <taxon>Mycosphaerellales</taxon>
        <taxon>Mycosphaerellaceae</taxon>
        <taxon>Fulvia</taxon>
    </lineage>
</organism>
<name>A0A9Q8URR7_PASFU</name>
<proteinExistence type="predicted"/>
<keyword evidence="4 5" id="KW-0472">Membrane</keyword>
<comment type="subcellular location">
    <subcellularLocation>
        <location evidence="1">Membrane</location>
        <topology evidence="1">Multi-pass membrane protein</topology>
    </subcellularLocation>
</comment>
<feature type="transmembrane region" description="Helical" evidence="5">
    <location>
        <begin position="118"/>
        <end position="140"/>
    </location>
</feature>
<feature type="transmembrane region" description="Helical" evidence="5">
    <location>
        <begin position="78"/>
        <end position="98"/>
    </location>
</feature>
<accession>A0A9Q8URR7</accession>
<dbReference type="Proteomes" id="UP000756132">
    <property type="component" value="Chromosome 7"/>
</dbReference>
<dbReference type="InterPro" id="IPR007568">
    <property type="entry name" value="RTA1"/>
</dbReference>
<keyword evidence="2 5" id="KW-0812">Transmembrane</keyword>
<dbReference type="EMBL" id="CP090169">
    <property type="protein sequence ID" value="UJO20020.1"/>
    <property type="molecule type" value="Genomic_DNA"/>
</dbReference>
<dbReference type="AlphaFoldDB" id="A0A9Q8URR7"/>
<sequence length="294" mass="33032">MSSSSSEPECQSFYRYYEPSEILAAIGIGLFAVTVLAHSIRMVTTRTLDNSFMILGGTSRLFSTRNPCSKAAWGGQSVLLLLGPSMLMCTITLTHTAFIRALNATRFCWVPLRLQRPLYLAINTICIIIQAVGGITFAAASGKHMAEIGDRLIIAAYVMQMVFWLYILAENTWVTTKVGKEAKRARLNPEGLDAAVPAKERFVHYKRWRQLFGLAISILFGRNMMRLTELGMKFLQENEWTSYAFDGYQIVVVMGVWAVFYLPGKCREVEKAQDRCRGSELEQVQSAERPMLGV</sequence>
<dbReference type="PANTHER" id="PTHR31465">
    <property type="entry name" value="PROTEIN RTA1-RELATED"/>
    <property type="match status" value="1"/>
</dbReference>
<evidence type="ECO:0000256" key="4">
    <source>
        <dbReference type="ARBA" id="ARBA00023136"/>
    </source>
</evidence>
<evidence type="ECO:0000256" key="2">
    <source>
        <dbReference type="ARBA" id="ARBA00022692"/>
    </source>
</evidence>
<evidence type="ECO:0000313" key="7">
    <source>
        <dbReference type="Proteomes" id="UP000756132"/>
    </source>
</evidence>
<keyword evidence="7" id="KW-1185">Reference proteome</keyword>
<dbReference type="KEGG" id="ffu:CLAFUR5_10627"/>
<evidence type="ECO:0000256" key="3">
    <source>
        <dbReference type="ARBA" id="ARBA00022989"/>
    </source>
</evidence>
<reference evidence="6" key="1">
    <citation type="submission" date="2021-12" db="EMBL/GenBank/DDBJ databases">
        <authorList>
            <person name="Zaccaron A."/>
            <person name="Stergiopoulos I."/>
        </authorList>
    </citation>
    <scope>NUCLEOTIDE SEQUENCE</scope>
    <source>
        <strain evidence="6">Race5_Kim</strain>
    </source>
</reference>
<feature type="transmembrane region" description="Helical" evidence="5">
    <location>
        <begin position="208"/>
        <end position="225"/>
    </location>
</feature>
<dbReference type="PANTHER" id="PTHR31465:SF17">
    <property type="entry name" value="DOMAIN PROTEIN, PUTATIVE (AFU_ORTHOLOGUE AFUA_5G09900)-RELATED"/>
    <property type="match status" value="1"/>
</dbReference>
<dbReference type="GeneID" id="71990505"/>
<dbReference type="RefSeq" id="XP_047764386.1">
    <property type="nucleotide sequence ID" value="XM_047909775.1"/>
</dbReference>
<feature type="transmembrane region" description="Helical" evidence="5">
    <location>
        <begin position="245"/>
        <end position="263"/>
    </location>
</feature>
<evidence type="ECO:0000313" key="6">
    <source>
        <dbReference type="EMBL" id="UJO20020.1"/>
    </source>
</evidence>
<reference evidence="6" key="2">
    <citation type="journal article" date="2022" name="Microb. Genom.">
        <title>A chromosome-scale genome assembly of the tomato pathogen Cladosporium fulvum reveals a compartmentalized genome architecture and the presence of a dispensable chromosome.</title>
        <authorList>
            <person name="Zaccaron A.Z."/>
            <person name="Chen L.H."/>
            <person name="Samaras A."/>
            <person name="Stergiopoulos I."/>
        </authorList>
    </citation>
    <scope>NUCLEOTIDE SEQUENCE</scope>
    <source>
        <strain evidence="6">Race5_Kim</strain>
    </source>
</reference>
<keyword evidence="3 5" id="KW-1133">Transmembrane helix</keyword>
<evidence type="ECO:0000256" key="1">
    <source>
        <dbReference type="ARBA" id="ARBA00004141"/>
    </source>
</evidence>
<dbReference type="Pfam" id="PF04479">
    <property type="entry name" value="RTA1"/>
    <property type="match status" value="1"/>
</dbReference>
<feature type="transmembrane region" description="Helical" evidence="5">
    <location>
        <begin position="22"/>
        <end position="43"/>
    </location>
</feature>
<dbReference type="GO" id="GO:0016020">
    <property type="term" value="C:membrane"/>
    <property type="evidence" value="ECO:0007669"/>
    <property type="project" value="UniProtKB-SubCell"/>
</dbReference>
<dbReference type="OrthoDB" id="3358017at2759"/>